<gene>
    <name evidence="1" type="ORF">QYM36_014635</name>
</gene>
<name>A0AA88L3M5_ARTSF</name>
<comment type="caution">
    <text evidence="1">The sequence shown here is derived from an EMBL/GenBank/DDBJ whole genome shotgun (WGS) entry which is preliminary data.</text>
</comment>
<keyword evidence="2" id="KW-1185">Reference proteome</keyword>
<evidence type="ECO:0000313" key="2">
    <source>
        <dbReference type="Proteomes" id="UP001187531"/>
    </source>
</evidence>
<accession>A0AA88L3M5</accession>
<dbReference type="Proteomes" id="UP001187531">
    <property type="component" value="Unassembled WGS sequence"/>
</dbReference>
<evidence type="ECO:0000313" key="1">
    <source>
        <dbReference type="EMBL" id="KAK2706650.1"/>
    </source>
</evidence>
<organism evidence="1 2">
    <name type="scientific">Artemia franciscana</name>
    <name type="common">Brine shrimp</name>
    <name type="synonym">Artemia sanfranciscana</name>
    <dbReference type="NCBI Taxonomy" id="6661"/>
    <lineage>
        <taxon>Eukaryota</taxon>
        <taxon>Metazoa</taxon>
        <taxon>Ecdysozoa</taxon>
        <taxon>Arthropoda</taxon>
        <taxon>Crustacea</taxon>
        <taxon>Branchiopoda</taxon>
        <taxon>Anostraca</taxon>
        <taxon>Artemiidae</taxon>
        <taxon>Artemia</taxon>
    </lineage>
</organism>
<protein>
    <submittedName>
        <fullName evidence="1">Uncharacterized protein</fullName>
    </submittedName>
</protein>
<dbReference type="EMBL" id="JAVRJZ010000019">
    <property type="protein sequence ID" value="KAK2706650.1"/>
    <property type="molecule type" value="Genomic_DNA"/>
</dbReference>
<sequence length="106" mass="12363">MAAEKFDVLNRSARCHYPATVNSIVKAAGILHNYARKRDRMEYRTQDYSIKETVVDLLSDIQVRNLVINEESTPSTLRSYLTNHFLSSRASLPWQWKLILGRRHTE</sequence>
<reference evidence="1" key="1">
    <citation type="submission" date="2023-07" db="EMBL/GenBank/DDBJ databases">
        <title>Chromosome-level genome assembly of Artemia franciscana.</title>
        <authorList>
            <person name="Jo E."/>
        </authorList>
    </citation>
    <scope>NUCLEOTIDE SEQUENCE</scope>
    <source>
        <tissue evidence="1">Whole body</tissue>
    </source>
</reference>
<dbReference type="AlphaFoldDB" id="A0AA88L3M5"/>
<proteinExistence type="predicted"/>